<sequence>MSDSRDGRAAPQQNVKPKLSHSNTGSSHPATRERSHARKRNLKSGGLAASTLFANAAEDETETNMEESADNVDAAKKLEDATASPETRKRRRNTSLRMTSTIPNVPSASARTTTTSRRPNCSHADTPFAWSVWRESTSLRDQSGHSPEAPATDAKNTVDTIQAQQGEAGAKVAAADKSDKVKSVSVEKPTHPEAQVVDVDLEQGEEPRTVVDVGRPPSRVRGRLRRLFRSDRCYYVVVVTVITITVILMLIGILAFAIVPNVMVHPRPTSGNSTHGGHSHEDQSP</sequence>
<feature type="compositionally biased region" description="Polar residues" evidence="1">
    <location>
        <begin position="95"/>
        <end position="106"/>
    </location>
</feature>
<evidence type="ECO:0000256" key="2">
    <source>
        <dbReference type="SAM" id="Phobius"/>
    </source>
</evidence>
<proteinExistence type="predicted"/>
<feature type="compositionally biased region" description="Polar residues" evidence="1">
    <location>
        <begin position="11"/>
        <end position="29"/>
    </location>
</feature>
<dbReference type="AlphaFoldDB" id="A0AAW0MHQ5"/>
<feature type="compositionally biased region" description="Low complexity" evidence="1">
    <location>
        <begin position="107"/>
        <end position="118"/>
    </location>
</feature>
<reference evidence="4" key="1">
    <citation type="submission" date="2024-04" db="EMBL/GenBank/DDBJ databases">
        <title>Salinicola lusitanus LLJ914,a marine bacterium isolated from the Okinawa Trough.</title>
        <authorList>
            <person name="Li J."/>
        </authorList>
    </citation>
    <scope>NUCLEOTIDE SEQUENCE [LARGE SCALE GENOMIC DNA]</scope>
</reference>
<dbReference type="Proteomes" id="UP001460270">
    <property type="component" value="Unassembled WGS sequence"/>
</dbReference>
<gene>
    <name evidence="3" type="ORF">WMY93_033226</name>
</gene>
<feature type="compositionally biased region" description="Acidic residues" evidence="1">
    <location>
        <begin position="57"/>
        <end position="70"/>
    </location>
</feature>
<dbReference type="EMBL" id="JBBPFD010000145">
    <property type="protein sequence ID" value="KAK7880107.1"/>
    <property type="molecule type" value="Genomic_DNA"/>
</dbReference>
<evidence type="ECO:0000256" key="1">
    <source>
        <dbReference type="SAM" id="MobiDB-lite"/>
    </source>
</evidence>
<keyword evidence="2" id="KW-0472">Membrane</keyword>
<name>A0AAW0MHQ5_9GOBI</name>
<feature type="transmembrane region" description="Helical" evidence="2">
    <location>
        <begin position="233"/>
        <end position="259"/>
    </location>
</feature>
<keyword evidence="2" id="KW-0812">Transmembrane</keyword>
<comment type="caution">
    <text evidence="3">The sequence shown here is derived from an EMBL/GenBank/DDBJ whole genome shotgun (WGS) entry which is preliminary data.</text>
</comment>
<feature type="region of interest" description="Disordered" evidence="1">
    <location>
        <begin position="1"/>
        <end position="123"/>
    </location>
</feature>
<keyword evidence="2" id="KW-1133">Transmembrane helix</keyword>
<protein>
    <submittedName>
        <fullName evidence="3">Uncharacterized protein</fullName>
    </submittedName>
</protein>
<keyword evidence="4" id="KW-1185">Reference proteome</keyword>
<organism evidence="3 4">
    <name type="scientific">Mugilogobius chulae</name>
    <name type="common">yellowstripe goby</name>
    <dbReference type="NCBI Taxonomy" id="88201"/>
    <lineage>
        <taxon>Eukaryota</taxon>
        <taxon>Metazoa</taxon>
        <taxon>Chordata</taxon>
        <taxon>Craniata</taxon>
        <taxon>Vertebrata</taxon>
        <taxon>Euteleostomi</taxon>
        <taxon>Actinopterygii</taxon>
        <taxon>Neopterygii</taxon>
        <taxon>Teleostei</taxon>
        <taxon>Neoteleostei</taxon>
        <taxon>Acanthomorphata</taxon>
        <taxon>Gobiaria</taxon>
        <taxon>Gobiiformes</taxon>
        <taxon>Gobioidei</taxon>
        <taxon>Gobiidae</taxon>
        <taxon>Gobionellinae</taxon>
        <taxon>Mugilogobius</taxon>
    </lineage>
</organism>
<accession>A0AAW0MHQ5</accession>
<evidence type="ECO:0000313" key="4">
    <source>
        <dbReference type="Proteomes" id="UP001460270"/>
    </source>
</evidence>
<evidence type="ECO:0000313" key="3">
    <source>
        <dbReference type="EMBL" id="KAK7880107.1"/>
    </source>
</evidence>